<accession>A0A8J2LZN3</accession>
<dbReference type="OrthoDB" id="5850173at2759"/>
<protein>
    <submittedName>
        <fullName evidence="2">Uncharacterized protein</fullName>
    </submittedName>
</protein>
<evidence type="ECO:0000313" key="2">
    <source>
        <dbReference type="EMBL" id="CAG9536348.1"/>
    </source>
</evidence>
<feature type="region of interest" description="Disordered" evidence="1">
    <location>
        <begin position="1"/>
        <end position="23"/>
    </location>
</feature>
<gene>
    <name evidence="2" type="ORF">CJOHNSTONI_LOCUS6280</name>
</gene>
<feature type="region of interest" description="Disordered" evidence="1">
    <location>
        <begin position="539"/>
        <end position="574"/>
    </location>
</feature>
<feature type="compositionally biased region" description="Low complexity" evidence="1">
    <location>
        <begin position="1100"/>
        <end position="1122"/>
    </location>
</feature>
<keyword evidence="3" id="KW-1185">Reference proteome</keyword>
<feature type="region of interest" description="Disordered" evidence="1">
    <location>
        <begin position="700"/>
        <end position="721"/>
    </location>
</feature>
<dbReference type="Proteomes" id="UP000746747">
    <property type="component" value="Unassembled WGS sequence"/>
</dbReference>
<organism evidence="2 3">
    <name type="scientific">Cercopithifilaria johnstoni</name>
    <dbReference type="NCBI Taxonomy" id="2874296"/>
    <lineage>
        <taxon>Eukaryota</taxon>
        <taxon>Metazoa</taxon>
        <taxon>Ecdysozoa</taxon>
        <taxon>Nematoda</taxon>
        <taxon>Chromadorea</taxon>
        <taxon>Rhabditida</taxon>
        <taxon>Spirurina</taxon>
        <taxon>Spiruromorpha</taxon>
        <taxon>Filarioidea</taxon>
        <taxon>Onchocercidae</taxon>
        <taxon>Cercopithifilaria</taxon>
    </lineage>
</organism>
<feature type="compositionally biased region" description="Basic and acidic residues" evidence="1">
    <location>
        <begin position="991"/>
        <end position="1021"/>
    </location>
</feature>
<evidence type="ECO:0000256" key="1">
    <source>
        <dbReference type="SAM" id="MobiDB-lite"/>
    </source>
</evidence>
<feature type="compositionally biased region" description="Basic residues" evidence="1">
    <location>
        <begin position="1139"/>
        <end position="1152"/>
    </location>
</feature>
<feature type="compositionally biased region" description="Polar residues" evidence="1">
    <location>
        <begin position="541"/>
        <end position="555"/>
    </location>
</feature>
<dbReference type="AlphaFoldDB" id="A0A8J2LZN3"/>
<feature type="compositionally biased region" description="Polar residues" evidence="1">
    <location>
        <begin position="1123"/>
        <end position="1137"/>
    </location>
</feature>
<name>A0A8J2LZN3_9BILA</name>
<reference evidence="2" key="1">
    <citation type="submission" date="2021-09" db="EMBL/GenBank/DDBJ databases">
        <authorList>
            <consortium name="Pathogen Informatics"/>
        </authorList>
    </citation>
    <scope>NUCLEOTIDE SEQUENCE</scope>
</reference>
<comment type="caution">
    <text evidence="2">The sequence shown here is derived from an EMBL/GenBank/DDBJ whole genome shotgun (WGS) entry which is preliminary data.</text>
</comment>
<proteinExistence type="predicted"/>
<feature type="region of interest" description="Disordered" evidence="1">
    <location>
        <begin position="1084"/>
        <end position="1152"/>
    </location>
</feature>
<feature type="compositionally biased region" description="Basic and acidic residues" evidence="1">
    <location>
        <begin position="14"/>
        <end position="23"/>
    </location>
</feature>
<feature type="region of interest" description="Disordered" evidence="1">
    <location>
        <begin position="991"/>
        <end position="1038"/>
    </location>
</feature>
<feature type="compositionally biased region" description="Basic and acidic residues" evidence="1">
    <location>
        <begin position="709"/>
        <end position="721"/>
    </location>
</feature>
<evidence type="ECO:0000313" key="3">
    <source>
        <dbReference type="Proteomes" id="UP000746747"/>
    </source>
</evidence>
<feature type="compositionally biased region" description="Polar residues" evidence="1">
    <location>
        <begin position="1084"/>
        <end position="1099"/>
    </location>
</feature>
<sequence>MADQVNDKNEEDNAELRDRKSVDNSELQQFTSGFNIIQVNEAINSQGNRNKFQQGNNFYSQQPFIVPVCKIPDKTEIRQQIPFEFENYANQVLGEKLIQSFVGANNTEDKIDFVLPQVTGSNLNDQQTMSNEIINISDPVKNFLPELKNEKHTKFGILHDDESSGRNGTEINNEMMNKNSENRNFEHQQLEKCGATSNIFNTDNIEQQNPTGELVPKTNRNVVPENKQDFTTRTIFIGLQFIDGKLFDVIGSLYNDTNDPEQGHYISMIENQKPIEAEIPCEILHLVSGNNEKSQQTSNNATFSETVHSEEPLARGGHAELEYFSPEIIAEMEEIEKDMIHLTTTDKAYHIREEIPLMQDELETTSTNEECLKNFDFAENKLEFVVEQNEVNSIKELTESSVSECNPKNANQKISKEIEPEAKFVSCNVNKSSEQCLMDVKSVQDVEKPKNINEIQNEKPIENEKSHEHEYYEEQQEKATDAEIEGNTKAPNKSLEMILDERKEEIFDVNTSIDENKIVSEKGKKSDFASNISDHKKHEMANQQSDKNTAVNKATTAIKAKSPGSSESLKKDVKKNSLRTISNIKQSPQNVSKNIGKNISNVMLPKSSIKTIKKTLPTTTTAKMVPPTLKDSKKGNHMINDKKLITQSAATATLPLISTKTATLMERNVKEAGLKYRKNIANSSNVKVTKRNVTPIVTSKLTQSAKSQSNKDDKINAKNRSKDIINENQKITKELENGKKELIGKIKKIGIIDFEPLIWTEILVPTYEEIWRNYESTDQMIDKTGLESEKVIEKKIENLETNNLESIWEMRKNSEFTNVEVIKSIDLLNRDEISVSECFISSNDKKEEFIPDDLSDSLRTKKEGEGNEKVAVEEEILVEDDNGKREIEICGSISIKPSETTEMSLNVRSQIFFQQKISDTILGESIGGDGNSHENRRDEIVEGFEPNLPETQHEAETITNNETVKMIISDDSDKIDGINDINGNEKEMILSEEEVKAERSDSGKELGKTEEKTTVSERLGSKEQMQPKLETNDDRKNGEKFCSKQYHRRNQFGGMYSDAPKEHRHNVTGKNISHKHLEIDGEQNHPQQQYHEISNNDELQCNSQQQSNGNQNHSQKQQQQQSDDISSRYNRNYSGQQGYKKRNKRSKKSRNW</sequence>
<dbReference type="EMBL" id="CAKAEH010001445">
    <property type="protein sequence ID" value="CAG9536348.1"/>
    <property type="molecule type" value="Genomic_DNA"/>
</dbReference>